<keyword evidence="4" id="KW-0460">Magnesium</keyword>
<sequence length="282" mass="31795">MNRLIINADDFGIHTAVNRAVVQAFQQGVLTSTSLLAAGAAYEEAVTAANDNPGLGIGIHLCLVGSLSPVLDPKEVPSLVTEEGVFPESYGTVMKNILLGKVDYGEIYRELDAQIEKIMRARIRVTHVDSHQHLHMLPPVWKIVQALMKKYGLHRVRIPRESYLFKPFTGNPVRIMGRNGLTWLSEKAMRGVRQFGYTTSDYFWGMLDGGSMDETHLGYILKNLPFGVHEIMMHPAISTATMAKTFAWGYRWEEEYRALVSPYIRHVLSQKKIQLIHYGELP</sequence>
<accession>D3LW60</accession>
<dbReference type="OrthoDB" id="9774177at2"/>
<dbReference type="GO" id="GO:0046872">
    <property type="term" value="F:metal ion binding"/>
    <property type="evidence" value="ECO:0007669"/>
    <property type="project" value="UniProtKB-KW"/>
</dbReference>
<dbReference type="AlphaFoldDB" id="D3LW60"/>
<evidence type="ECO:0000256" key="4">
    <source>
        <dbReference type="ARBA" id="ARBA00022842"/>
    </source>
</evidence>
<dbReference type="Pfam" id="PF04794">
    <property type="entry name" value="YdjC"/>
    <property type="match status" value="1"/>
</dbReference>
<evidence type="ECO:0000256" key="2">
    <source>
        <dbReference type="ARBA" id="ARBA00022723"/>
    </source>
</evidence>
<comment type="cofactor">
    <cofactor evidence="1">
        <name>Mg(2+)</name>
        <dbReference type="ChEBI" id="CHEBI:18420"/>
    </cofactor>
</comment>
<dbReference type="InterPro" id="IPR011330">
    <property type="entry name" value="Glyco_hydro/deAcase_b/a-brl"/>
</dbReference>
<keyword evidence="3" id="KW-0378">Hydrolase</keyword>
<evidence type="ECO:0000313" key="7">
    <source>
        <dbReference type="EMBL" id="EGL41816.1"/>
    </source>
</evidence>
<evidence type="ECO:0000313" key="9">
    <source>
        <dbReference type="Proteomes" id="UP000004018"/>
    </source>
</evidence>
<reference evidence="6" key="2">
    <citation type="submission" date="2009-12" db="EMBL/GenBank/DDBJ databases">
        <authorList>
            <person name="Madupu R."/>
            <person name="Durkin A.S."/>
            <person name="Torralba M."/>
            <person name="Methe B."/>
            <person name="Sutton G.G."/>
            <person name="Strausberg R.L."/>
            <person name="Nelson K.E."/>
        </authorList>
    </citation>
    <scope>NUCLEOTIDE SEQUENCE</scope>
    <source>
        <strain evidence="6">28L</strain>
    </source>
</reference>
<protein>
    <submittedName>
        <fullName evidence="6">Hopanoid biosynthesis associated protein HpnK</fullName>
    </submittedName>
</protein>
<dbReference type="eggNOG" id="COG3394">
    <property type="taxonomic scope" value="Bacteria"/>
</dbReference>
<dbReference type="Proteomes" id="UP000004018">
    <property type="component" value="Unassembled WGS sequence"/>
</dbReference>
<reference evidence="7 9" key="3">
    <citation type="submission" date="2011-04" db="EMBL/GenBank/DDBJ databases">
        <authorList>
            <person name="Harkins D.M."/>
            <person name="Madupu R."/>
            <person name="Durkin A.S."/>
            <person name="Torralba M."/>
            <person name="Methe B."/>
            <person name="Sutton G.G."/>
            <person name="Nelson K.E."/>
        </authorList>
    </citation>
    <scope>NUCLEOTIDE SEQUENCE [LARGE SCALE GENOMIC DNA]</scope>
    <source>
        <strain evidence="7 9">UPII 199-6</strain>
    </source>
</reference>
<evidence type="ECO:0000313" key="6">
    <source>
        <dbReference type="EMBL" id="EFD93527.1"/>
    </source>
</evidence>
<evidence type="ECO:0000256" key="5">
    <source>
        <dbReference type="ARBA" id="ARBA00023277"/>
    </source>
</evidence>
<dbReference type="EMBL" id="AFIJ01000008">
    <property type="protein sequence ID" value="EGL41816.1"/>
    <property type="molecule type" value="Genomic_DNA"/>
</dbReference>
<evidence type="ECO:0000256" key="1">
    <source>
        <dbReference type="ARBA" id="ARBA00001946"/>
    </source>
</evidence>
<dbReference type="GO" id="GO:0016787">
    <property type="term" value="F:hydrolase activity"/>
    <property type="evidence" value="ECO:0007669"/>
    <property type="project" value="UniProtKB-KW"/>
</dbReference>
<proteinExistence type="predicted"/>
<dbReference type="CDD" id="cd10808">
    <property type="entry name" value="YdjC"/>
    <property type="match status" value="1"/>
</dbReference>
<dbReference type="InterPro" id="IPR006879">
    <property type="entry name" value="YdjC-like"/>
</dbReference>
<reference evidence="8" key="1">
    <citation type="submission" date="2009-12" db="EMBL/GenBank/DDBJ databases">
        <title>Sequence of Clostridiales genomosp. BVAB3 str. UPII9-5.</title>
        <authorList>
            <person name="Madupu R."/>
            <person name="Durkin A.S."/>
            <person name="Torralba M."/>
            <person name="Methe B."/>
            <person name="Sutton G.G."/>
            <person name="Strausberg R.L."/>
            <person name="Nelson K.E."/>
        </authorList>
    </citation>
    <scope>NUCLEOTIDE SEQUENCE [LARGE SCALE GENOMIC DNA]</scope>
    <source>
        <strain evidence="8">28L</strain>
    </source>
</reference>
<dbReference type="Gene3D" id="3.20.20.370">
    <property type="entry name" value="Glycoside hydrolase/deacetylase"/>
    <property type="match status" value="1"/>
</dbReference>
<dbReference type="GO" id="GO:0005975">
    <property type="term" value="P:carbohydrate metabolic process"/>
    <property type="evidence" value="ECO:0007669"/>
    <property type="project" value="InterPro"/>
</dbReference>
<dbReference type="GO" id="GO:0019213">
    <property type="term" value="F:deacetylase activity"/>
    <property type="evidence" value="ECO:0007669"/>
    <property type="project" value="TreeGrafter"/>
</dbReference>
<keyword evidence="9" id="KW-1185">Reference proteome</keyword>
<organism evidence="6 8">
    <name type="scientific">Megasphaera lornae</name>
    <dbReference type="NCBI Taxonomy" id="1000568"/>
    <lineage>
        <taxon>Bacteria</taxon>
        <taxon>Bacillati</taxon>
        <taxon>Bacillota</taxon>
        <taxon>Negativicutes</taxon>
        <taxon>Veillonellales</taxon>
        <taxon>Veillonellaceae</taxon>
        <taxon>Megasphaera</taxon>
    </lineage>
</organism>
<evidence type="ECO:0000313" key="8">
    <source>
        <dbReference type="Proteomes" id="UP000003242"/>
    </source>
</evidence>
<dbReference type="EMBL" id="ADGP01000023">
    <property type="protein sequence ID" value="EFD93527.1"/>
    <property type="molecule type" value="Genomic_DNA"/>
</dbReference>
<keyword evidence="5" id="KW-0119">Carbohydrate metabolism</keyword>
<evidence type="ECO:0000256" key="3">
    <source>
        <dbReference type="ARBA" id="ARBA00022801"/>
    </source>
</evidence>
<dbReference type="Proteomes" id="UP000003242">
    <property type="component" value="Unassembled WGS sequence"/>
</dbReference>
<comment type="caution">
    <text evidence="6">The sequence shown here is derived from an EMBL/GenBank/DDBJ whole genome shotgun (WGS) entry which is preliminary data.</text>
</comment>
<name>D3LW60_9FIRM</name>
<dbReference type="STRING" id="699218.HMPREF0889_1201"/>
<dbReference type="SUPFAM" id="SSF88713">
    <property type="entry name" value="Glycoside hydrolase/deacetylase"/>
    <property type="match status" value="1"/>
</dbReference>
<gene>
    <name evidence="6" type="ORF">HMPREF0889_1201</name>
    <name evidence="7" type="ORF">HMPREF1039_0054</name>
</gene>
<dbReference type="PANTHER" id="PTHR31609:SF1">
    <property type="entry name" value="CARBOHYDRATE DEACETYLASE"/>
    <property type="match status" value="1"/>
</dbReference>
<keyword evidence="2" id="KW-0479">Metal-binding</keyword>
<dbReference type="PANTHER" id="PTHR31609">
    <property type="entry name" value="YDJC DEACETYLASE FAMILY MEMBER"/>
    <property type="match status" value="1"/>
</dbReference>
<dbReference type="RefSeq" id="WP_007390606.1">
    <property type="nucleotide sequence ID" value="NZ_ADGP01000023.1"/>
</dbReference>